<reference evidence="1 2" key="1">
    <citation type="submission" date="2019-06" db="EMBL/GenBank/DDBJ databases">
        <title>A distant relative of Phikzvirus genus phages from a therapeutic phage collection.</title>
        <authorList>
            <person name="Hejnowicz M.S."/>
            <person name="Dabrowski K."/>
            <person name="Gawor J."/>
            <person name="Weber-Dabrowska B."/>
            <person name="Gromadka R."/>
            <person name="Lobocka M.B."/>
        </authorList>
    </citation>
    <scope>NUCLEOTIDE SEQUENCE [LARGE SCALE GENOMIC DNA]</scope>
</reference>
<accession>A0A5C1K8Y4</accession>
<dbReference type="KEGG" id="vg:77937014"/>
<organism evidence="1 2">
    <name type="scientific">Pseudomonas phage vB_PaeM_PS119XW</name>
    <dbReference type="NCBI Taxonomy" id="2601632"/>
    <lineage>
        <taxon>Viruses</taxon>
        <taxon>Duplodnaviria</taxon>
        <taxon>Heunggongvirae</taxon>
        <taxon>Uroviricota</taxon>
        <taxon>Caudoviricetes</taxon>
        <taxon>Chimalliviridae</taxon>
        <taxon>Pawinskivirus</taxon>
        <taxon>Pawinskivirus PS119XW</taxon>
    </lineage>
</organism>
<dbReference type="Proteomes" id="UP000322144">
    <property type="component" value="Segment"/>
</dbReference>
<dbReference type="GeneID" id="77937014"/>
<dbReference type="EMBL" id="MN103543">
    <property type="protein sequence ID" value="QEM41993.1"/>
    <property type="molecule type" value="Genomic_DNA"/>
</dbReference>
<proteinExistence type="predicted"/>
<keyword evidence="2" id="KW-1185">Reference proteome</keyword>
<protein>
    <submittedName>
        <fullName evidence="1">Uncharacterized protein</fullName>
    </submittedName>
</protein>
<evidence type="ECO:0000313" key="2">
    <source>
        <dbReference type="Proteomes" id="UP000322144"/>
    </source>
</evidence>
<dbReference type="RefSeq" id="YP_010661004.1">
    <property type="nucleotide sequence ID" value="NC_070882.1"/>
</dbReference>
<evidence type="ECO:0000313" key="1">
    <source>
        <dbReference type="EMBL" id="QEM41993.1"/>
    </source>
</evidence>
<sequence>MQCFTHVMRLMVVAGILMVPLQAEATEVRVDEVYCEALALAAHATAEARGRSEPIAKWKQNLLALKGYGVKDKDNVLYKILPKAIQDVRGIYDAKDSPRDAYMASFDSCMSEDYGKMVVIR</sequence>
<name>A0A5C1K8Y4_9CAUD</name>